<dbReference type="RefSeq" id="WP_204396022.1">
    <property type="nucleotide sequence ID" value="NZ_JAFBBW010000001.1"/>
</dbReference>
<proteinExistence type="predicted"/>
<dbReference type="Gene3D" id="1.10.357.10">
    <property type="entry name" value="Tetracycline Repressor, domain 2"/>
    <property type="match status" value="1"/>
</dbReference>
<dbReference type="Proteomes" id="UP001595960">
    <property type="component" value="Unassembled WGS sequence"/>
</dbReference>
<dbReference type="PANTHER" id="PTHR30055">
    <property type="entry name" value="HTH-TYPE TRANSCRIPTIONAL REGULATOR RUTR"/>
    <property type="match status" value="1"/>
</dbReference>
<evidence type="ECO:0000313" key="4">
    <source>
        <dbReference type="EMBL" id="MFC4827866.1"/>
    </source>
</evidence>
<evidence type="ECO:0000313" key="5">
    <source>
        <dbReference type="Proteomes" id="UP001595960"/>
    </source>
</evidence>
<keyword evidence="5" id="KW-1185">Reference proteome</keyword>
<organism evidence="4 5">
    <name type="scientific">Agromyces aurantiacus</name>
    <dbReference type="NCBI Taxonomy" id="165814"/>
    <lineage>
        <taxon>Bacteria</taxon>
        <taxon>Bacillati</taxon>
        <taxon>Actinomycetota</taxon>
        <taxon>Actinomycetes</taxon>
        <taxon>Micrococcales</taxon>
        <taxon>Microbacteriaceae</taxon>
        <taxon>Agromyces</taxon>
    </lineage>
</organism>
<evidence type="ECO:0000256" key="1">
    <source>
        <dbReference type="ARBA" id="ARBA00023125"/>
    </source>
</evidence>
<dbReference type="Pfam" id="PF00440">
    <property type="entry name" value="TetR_N"/>
    <property type="match status" value="1"/>
</dbReference>
<dbReference type="InterPro" id="IPR001647">
    <property type="entry name" value="HTH_TetR"/>
</dbReference>
<feature type="domain" description="HTH tetR-type" evidence="3">
    <location>
        <begin position="17"/>
        <end position="75"/>
    </location>
</feature>
<dbReference type="InterPro" id="IPR050109">
    <property type="entry name" value="HTH-type_TetR-like_transc_reg"/>
</dbReference>
<keyword evidence="1 2" id="KW-0238">DNA-binding</keyword>
<dbReference type="PANTHER" id="PTHR30055:SF209">
    <property type="entry name" value="POSSIBLE TRANSCRIPTIONAL REGULATORY PROTEIN (PROBABLY TETR-FAMILY)"/>
    <property type="match status" value="1"/>
</dbReference>
<dbReference type="EMBL" id="JBHSJC010000001">
    <property type="protein sequence ID" value="MFC4827866.1"/>
    <property type="molecule type" value="Genomic_DNA"/>
</dbReference>
<gene>
    <name evidence="4" type="ORF">ACFPER_03630</name>
</gene>
<evidence type="ECO:0000256" key="2">
    <source>
        <dbReference type="PROSITE-ProRule" id="PRU00335"/>
    </source>
</evidence>
<accession>A0ABV9R1A6</accession>
<dbReference type="PROSITE" id="PS50977">
    <property type="entry name" value="HTH_TETR_2"/>
    <property type="match status" value="1"/>
</dbReference>
<reference evidence="5" key="1">
    <citation type="journal article" date="2019" name="Int. J. Syst. Evol. Microbiol.">
        <title>The Global Catalogue of Microorganisms (GCM) 10K type strain sequencing project: providing services to taxonomists for standard genome sequencing and annotation.</title>
        <authorList>
            <consortium name="The Broad Institute Genomics Platform"/>
            <consortium name="The Broad Institute Genome Sequencing Center for Infectious Disease"/>
            <person name="Wu L."/>
            <person name="Ma J."/>
        </authorList>
    </citation>
    <scope>NUCLEOTIDE SEQUENCE [LARGE SCALE GENOMIC DNA]</scope>
    <source>
        <strain evidence="5">CGMCC 1.12192</strain>
    </source>
</reference>
<name>A0ABV9R1A6_9MICO</name>
<feature type="DNA-binding region" description="H-T-H motif" evidence="2">
    <location>
        <begin position="38"/>
        <end position="57"/>
    </location>
</feature>
<dbReference type="InterPro" id="IPR036271">
    <property type="entry name" value="Tet_transcr_reg_TetR-rel_C_sf"/>
</dbReference>
<protein>
    <submittedName>
        <fullName evidence="4">TetR/AcrR family transcriptional regulator</fullName>
    </submittedName>
</protein>
<dbReference type="InterPro" id="IPR009057">
    <property type="entry name" value="Homeodomain-like_sf"/>
</dbReference>
<dbReference type="SUPFAM" id="SSF48498">
    <property type="entry name" value="Tetracyclin repressor-like, C-terminal domain"/>
    <property type="match status" value="1"/>
</dbReference>
<sequence length="216" mass="22597">MPSVTDAGRRVPRRDAAENREALLTAAVGVLAATPDASLEAIATAAGLSRRALYGHFANRDELIVALIERGAQRLNLAAVGTDHPDAPAAIALLGARLWDAVEHVRVLAQVALRPPYVDRVASALAPVRARLAELVERGAADGTVRGDIRPPVLARLIEESAIAVLEEAARSDLADAEGRRLVVLAVLGTAGLSWREAGALVATTPELTTAPTEEP</sequence>
<evidence type="ECO:0000259" key="3">
    <source>
        <dbReference type="PROSITE" id="PS50977"/>
    </source>
</evidence>
<dbReference type="SUPFAM" id="SSF46689">
    <property type="entry name" value="Homeodomain-like"/>
    <property type="match status" value="1"/>
</dbReference>
<comment type="caution">
    <text evidence="4">The sequence shown here is derived from an EMBL/GenBank/DDBJ whole genome shotgun (WGS) entry which is preliminary data.</text>
</comment>